<dbReference type="STRING" id="1586287.BBK82_19910"/>
<dbReference type="PROSITE" id="PS51186">
    <property type="entry name" value="GNAT"/>
    <property type="match status" value="1"/>
</dbReference>
<evidence type="ECO:0000256" key="2">
    <source>
        <dbReference type="ARBA" id="ARBA00023315"/>
    </source>
</evidence>
<name>A0A1B2HJT8_9PSEU</name>
<keyword evidence="1 4" id="KW-0808">Transferase</keyword>
<dbReference type="InterPro" id="IPR016181">
    <property type="entry name" value="Acyl_CoA_acyltransferase"/>
</dbReference>
<dbReference type="GO" id="GO:0016747">
    <property type="term" value="F:acyltransferase activity, transferring groups other than amino-acyl groups"/>
    <property type="evidence" value="ECO:0007669"/>
    <property type="project" value="InterPro"/>
</dbReference>
<feature type="domain" description="N-acetyltransferase" evidence="3">
    <location>
        <begin position="7"/>
        <end position="157"/>
    </location>
</feature>
<dbReference type="Gene3D" id="3.40.630.30">
    <property type="match status" value="1"/>
</dbReference>
<dbReference type="Proteomes" id="UP000093053">
    <property type="component" value="Chromosome"/>
</dbReference>
<evidence type="ECO:0000313" key="4">
    <source>
        <dbReference type="EMBL" id="ANZ37985.1"/>
    </source>
</evidence>
<dbReference type="KEGG" id="led:BBK82_19910"/>
<dbReference type="AlphaFoldDB" id="A0A1B2HJT8"/>
<dbReference type="CDD" id="cd04301">
    <property type="entry name" value="NAT_SF"/>
    <property type="match status" value="1"/>
</dbReference>
<gene>
    <name evidence="4" type="ORF">BBK82_19910</name>
</gene>
<proteinExistence type="predicted"/>
<dbReference type="InterPro" id="IPR000182">
    <property type="entry name" value="GNAT_dom"/>
</dbReference>
<dbReference type="InterPro" id="IPR050832">
    <property type="entry name" value="Bact_Acetyltransf"/>
</dbReference>
<keyword evidence="5" id="KW-1185">Reference proteome</keyword>
<keyword evidence="2" id="KW-0012">Acyltransferase</keyword>
<dbReference type="RefSeq" id="WP_065916343.1">
    <property type="nucleotide sequence ID" value="NZ_CP016793.1"/>
</dbReference>
<dbReference type="SUPFAM" id="SSF55729">
    <property type="entry name" value="Acyl-CoA N-acyltransferases (Nat)"/>
    <property type="match status" value="1"/>
</dbReference>
<dbReference type="OrthoDB" id="70840at2"/>
<evidence type="ECO:0000259" key="3">
    <source>
        <dbReference type="PROSITE" id="PS51186"/>
    </source>
</evidence>
<dbReference type="PANTHER" id="PTHR43877:SF2">
    <property type="entry name" value="AMINOALKYLPHOSPHONATE N-ACETYLTRANSFERASE-RELATED"/>
    <property type="match status" value="1"/>
</dbReference>
<dbReference type="Pfam" id="PF00583">
    <property type="entry name" value="Acetyltransf_1"/>
    <property type="match status" value="1"/>
</dbReference>
<dbReference type="EMBL" id="CP016793">
    <property type="protein sequence ID" value="ANZ37985.1"/>
    <property type="molecule type" value="Genomic_DNA"/>
</dbReference>
<sequence>MTTLEVRRVRQWDPDAAPLVAGLTHEYTTRYGASGAQEMKRPAEVFEPPHGQFLLLFEAGEAVAGGAFMRHDDETAELKRIWTHDLHRRRGLARRVLVELEEEALAFGYRRIYLTTGPRQPEAKGLYLATGYTPLFDVAADPSTVTHLAFEKQLSADSTSSIE</sequence>
<dbReference type="PANTHER" id="PTHR43877">
    <property type="entry name" value="AMINOALKYLPHOSPHONATE N-ACETYLTRANSFERASE-RELATED-RELATED"/>
    <property type="match status" value="1"/>
</dbReference>
<accession>A0A1B2HJT8</accession>
<organism evidence="4 5">
    <name type="scientific">Lentzea guizhouensis</name>
    <dbReference type="NCBI Taxonomy" id="1586287"/>
    <lineage>
        <taxon>Bacteria</taxon>
        <taxon>Bacillati</taxon>
        <taxon>Actinomycetota</taxon>
        <taxon>Actinomycetes</taxon>
        <taxon>Pseudonocardiales</taxon>
        <taxon>Pseudonocardiaceae</taxon>
        <taxon>Lentzea</taxon>
    </lineage>
</organism>
<reference evidence="4 5" key="1">
    <citation type="submission" date="2016-07" db="EMBL/GenBank/DDBJ databases">
        <title>Complete genome sequence of the Lentzea guizhouensis DHS C013.</title>
        <authorList>
            <person name="Cao C."/>
        </authorList>
    </citation>
    <scope>NUCLEOTIDE SEQUENCE [LARGE SCALE GENOMIC DNA]</scope>
    <source>
        <strain evidence="4 5">DHS C013</strain>
    </source>
</reference>
<evidence type="ECO:0000313" key="5">
    <source>
        <dbReference type="Proteomes" id="UP000093053"/>
    </source>
</evidence>
<protein>
    <submittedName>
        <fullName evidence="4">GNAT family N-acetyltransferase</fullName>
    </submittedName>
</protein>
<evidence type="ECO:0000256" key="1">
    <source>
        <dbReference type="ARBA" id="ARBA00022679"/>
    </source>
</evidence>